<keyword evidence="1" id="KW-0805">Transcription regulation</keyword>
<evidence type="ECO:0000256" key="1">
    <source>
        <dbReference type="ARBA" id="ARBA00023015"/>
    </source>
</evidence>
<proteinExistence type="predicted"/>
<dbReference type="InterPro" id="IPR018060">
    <property type="entry name" value="HTH_AraC"/>
</dbReference>
<name>A0A329KNS7_9MYCO</name>
<organism evidence="4 5">
    <name type="scientific">Mycobacterium colombiense</name>
    <dbReference type="NCBI Taxonomy" id="339268"/>
    <lineage>
        <taxon>Bacteria</taxon>
        <taxon>Bacillati</taxon>
        <taxon>Actinomycetota</taxon>
        <taxon>Actinomycetes</taxon>
        <taxon>Mycobacteriales</taxon>
        <taxon>Mycobacteriaceae</taxon>
        <taxon>Mycobacterium</taxon>
        <taxon>Mycobacterium avium complex (MAC)</taxon>
    </lineage>
</organism>
<evidence type="ECO:0000313" key="5">
    <source>
        <dbReference type="Proteomes" id="UP000250347"/>
    </source>
</evidence>
<comment type="caution">
    <text evidence="4">The sequence shown here is derived from an EMBL/GenBank/DDBJ whole genome shotgun (WGS) entry which is preliminary data.</text>
</comment>
<evidence type="ECO:0000256" key="2">
    <source>
        <dbReference type="ARBA" id="ARBA00023163"/>
    </source>
</evidence>
<dbReference type="Gene3D" id="1.10.10.60">
    <property type="entry name" value="Homeodomain-like"/>
    <property type="match status" value="1"/>
</dbReference>
<dbReference type="InterPro" id="IPR009057">
    <property type="entry name" value="Homeodomain-like_sf"/>
</dbReference>
<reference evidence="4 5" key="1">
    <citation type="submission" date="2018-06" db="EMBL/GenBank/DDBJ databases">
        <title>NTM in soil in Japan.</title>
        <authorList>
            <person name="Ohya K."/>
        </authorList>
    </citation>
    <scope>NUCLEOTIDE SEQUENCE [LARGE SCALE GENOMIC DNA]</scope>
    <source>
        <strain evidence="4 5">GF76</strain>
    </source>
</reference>
<dbReference type="Proteomes" id="UP000250347">
    <property type="component" value="Unassembled WGS sequence"/>
</dbReference>
<evidence type="ECO:0000313" key="4">
    <source>
        <dbReference type="EMBL" id="RAU97428.1"/>
    </source>
</evidence>
<dbReference type="PROSITE" id="PS01124">
    <property type="entry name" value="HTH_ARAC_FAMILY_2"/>
    <property type="match status" value="1"/>
</dbReference>
<dbReference type="GO" id="GO:0043565">
    <property type="term" value="F:sequence-specific DNA binding"/>
    <property type="evidence" value="ECO:0007669"/>
    <property type="project" value="InterPro"/>
</dbReference>
<evidence type="ECO:0000259" key="3">
    <source>
        <dbReference type="PROSITE" id="PS01124"/>
    </source>
</evidence>
<dbReference type="SUPFAM" id="SSF46689">
    <property type="entry name" value="Homeodomain-like"/>
    <property type="match status" value="1"/>
</dbReference>
<accession>A0A329KNS7</accession>
<dbReference type="GO" id="GO:0003700">
    <property type="term" value="F:DNA-binding transcription factor activity"/>
    <property type="evidence" value="ECO:0007669"/>
    <property type="project" value="InterPro"/>
</dbReference>
<dbReference type="EMBL" id="QMEU01000015">
    <property type="protein sequence ID" value="RAU97428.1"/>
    <property type="molecule type" value="Genomic_DNA"/>
</dbReference>
<sequence>MYLYRLVVRGHVPLLLIVLGSGPSPSWSAPREILASKHHTVSAVASMCGYASTARFTTVRRQRYGLTPGAYLRLRTRCGR</sequence>
<gene>
    <name evidence="4" type="ORF">DQP58_08045</name>
</gene>
<feature type="domain" description="HTH araC/xylS-type" evidence="3">
    <location>
        <begin position="31"/>
        <end position="74"/>
    </location>
</feature>
<protein>
    <recommendedName>
        <fullName evidence="3">HTH araC/xylS-type domain-containing protein</fullName>
    </recommendedName>
</protein>
<keyword evidence="2" id="KW-0804">Transcription</keyword>
<dbReference type="AlphaFoldDB" id="A0A329KNS7"/>
<dbReference type="Pfam" id="PF00165">
    <property type="entry name" value="HTH_AraC"/>
    <property type="match status" value="1"/>
</dbReference>
<dbReference type="RefSeq" id="WP_112707909.1">
    <property type="nucleotide sequence ID" value="NZ_QMEU01000015.1"/>
</dbReference>